<evidence type="ECO:0000256" key="3">
    <source>
        <dbReference type="ARBA" id="ARBA00022729"/>
    </source>
</evidence>
<protein>
    <recommendedName>
        <fullName evidence="9">Lipoprotein</fullName>
    </recommendedName>
</protein>
<organism evidence="7 8">
    <name type="scientific">Rhodococcus pseudokoreensis</name>
    <dbReference type="NCBI Taxonomy" id="2811421"/>
    <lineage>
        <taxon>Bacteria</taxon>
        <taxon>Bacillati</taxon>
        <taxon>Actinomycetota</taxon>
        <taxon>Actinomycetes</taxon>
        <taxon>Mycobacteriales</taxon>
        <taxon>Nocardiaceae</taxon>
        <taxon>Rhodococcus</taxon>
    </lineage>
</organism>
<accession>A0A974WAM2</accession>
<dbReference type="Gene3D" id="3.30.2030.20">
    <property type="match status" value="1"/>
</dbReference>
<evidence type="ECO:0000256" key="4">
    <source>
        <dbReference type="ARBA" id="ARBA00023136"/>
    </source>
</evidence>
<evidence type="ECO:0000256" key="2">
    <source>
        <dbReference type="ARBA" id="ARBA00022475"/>
    </source>
</evidence>
<sequence length="177" mass="18907">MTIRWVTRTFAVIGAAILTSGCGGVTDNPYNFGDEEIAAAAESLTGRPTLAVTERQVTDALVRISEAVGAIAPDVRWRWHRERSQGGGCPGPYAYTEGQSVTTRVLLSDNPIRDADWPAVLAAARAVATDAGMDRLDVHVDEPGRHDVTFAGEDGNRITFGTYKAAALRGITGCRHP</sequence>
<reference evidence="7 8" key="2">
    <citation type="journal article" date="2022" name="Arch. Microbiol.">
        <title>Rhodococcus pseudokoreensis sp. nov. isolated from the rhizosphere of young M26 apple rootstocks.</title>
        <authorList>
            <person name="Kampfer P."/>
            <person name="Glaeser S.P."/>
            <person name="Blom J."/>
            <person name="Wolf J."/>
            <person name="Benning S."/>
            <person name="Schloter M."/>
            <person name="Neumann-Schaal M."/>
        </authorList>
    </citation>
    <scope>NUCLEOTIDE SEQUENCE [LARGE SCALE GENOMIC DNA]</scope>
    <source>
        <strain evidence="7 8">R79</strain>
    </source>
</reference>
<dbReference type="PROSITE" id="PS51257">
    <property type="entry name" value="PROKAR_LIPOPROTEIN"/>
    <property type="match status" value="1"/>
</dbReference>
<dbReference type="EMBL" id="CP070619">
    <property type="protein sequence ID" value="QSE93288.1"/>
    <property type="molecule type" value="Genomic_DNA"/>
</dbReference>
<evidence type="ECO:0000313" key="7">
    <source>
        <dbReference type="EMBL" id="QSE93288.1"/>
    </source>
</evidence>
<evidence type="ECO:0000256" key="1">
    <source>
        <dbReference type="ARBA" id="ARBA00004193"/>
    </source>
</evidence>
<keyword evidence="8" id="KW-1185">Reference proteome</keyword>
<evidence type="ECO:0008006" key="9">
    <source>
        <dbReference type="Google" id="ProtNLM"/>
    </source>
</evidence>
<keyword evidence="4" id="KW-0472">Membrane</keyword>
<keyword evidence="6" id="KW-0449">Lipoprotein</keyword>
<dbReference type="Proteomes" id="UP000662986">
    <property type="component" value="Chromosome"/>
</dbReference>
<reference evidence="7 8" key="1">
    <citation type="journal article" date="2021" name="Microbiol. Resour. Announc.">
        <title>Complete Genome Sequences of Two Rhodococcus sp. Strains with Large and Linear Chromosomes, Isolated from Apple Rhizosphere.</title>
        <authorList>
            <person name="Benning S."/>
            <person name="Brugnone N."/>
            <person name="Siani R."/>
            <person name="Kublik S."/>
            <person name="Schloter M."/>
            <person name="Rad V."/>
        </authorList>
    </citation>
    <scope>NUCLEOTIDE SEQUENCE [LARGE SCALE GENOMIC DNA]</scope>
    <source>
        <strain evidence="7 8">R79</strain>
    </source>
</reference>
<evidence type="ECO:0000313" key="8">
    <source>
        <dbReference type="Proteomes" id="UP000662986"/>
    </source>
</evidence>
<name>A0A974WAM2_9NOCA</name>
<proteinExistence type="predicted"/>
<keyword evidence="5" id="KW-0564">Palmitate</keyword>
<evidence type="ECO:0000256" key="5">
    <source>
        <dbReference type="ARBA" id="ARBA00023139"/>
    </source>
</evidence>
<dbReference type="InterPro" id="IPR032018">
    <property type="entry name" value="LppA/LppB/LprP"/>
</dbReference>
<comment type="subcellular location">
    <subcellularLocation>
        <location evidence="1">Cell membrane</location>
        <topology evidence="1">Lipid-anchor</topology>
    </subcellularLocation>
</comment>
<keyword evidence="2" id="KW-1003">Cell membrane</keyword>
<keyword evidence="3" id="KW-0732">Signal</keyword>
<gene>
    <name evidence="7" type="ORF">JWS13_34200</name>
</gene>
<evidence type="ECO:0000256" key="6">
    <source>
        <dbReference type="ARBA" id="ARBA00023288"/>
    </source>
</evidence>
<dbReference type="Pfam" id="PF16708">
    <property type="entry name" value="LppA"/>
    <property type="match status" value="1"/>
</dbReference>